<dbReference type="InterPro" id="IPR001347">
    <property type="entry name" value="SIS_dom"/>
</dbReference>
<comment type="similarity">
    <text evidence="1">Belongs to the SIS family. AgaS subfamily.</text>
</comment>
<keyword evidence="6" id="KW-0413">Isomerase</keyword>
<dbReference type="PANTHER" id="PTHR32502">
    <property type="entry name" value="N-ACETYLGALACTOSAMINE PERMEASE II COMPONENT-RELATED"/>
    <property type="match status" value="1"/>
</dbReference>
<dbReference type="EMBL" id="CAADIW010000003">
    <property type="protein sequence ID" value="VFS09033.1"/>
    <property type="molecule type" value="Genomic_DNA"/>
</dbReference>
<gene>
    <name evidence="6" type="primary">agaS</name>
    <name evidence="6" type="ORF">NCTC12126_00402</name>
</gene>
<sequence>MEFTRLRTELCQKTIPTATTGTWTEEEIRQQPSSWIRSLNNIVSLRASIDGFLQPLLRKRDLRIVLTGAGTSAFIGDIVAPWIASHTGKNITAVPTTDLVTNPMDYFSAAHPLLLVSFARSGNSPESVAAVQLANQFVPECYHLTITCNEAGSLYQNAVDGDNAFALLMPAETHDRGFAMTSSITTMMASCLAVFVPEVFNSQAFCAVADRCQAILSSLGDFSHGVFGNEPWKRIVYLGSGGLQGVARESALKVLELTAGELAAFYDSPTGFRHGPKSLVNNETLVVVFISSHPYTRRYDLDLLAELRRDRQAMRVVAIAAETDPVIEAGPHILLPPSRAFNDMEQAFCFLMYAQVFALTQSIRVGNTPDTPSASGTVNRVVQGVVIHPWQA</sequence>
<evidence type="ECO:0000256" key="2">
    <source>
        <dbReference type="ARBA" id="ARBA00022737"/>
    </source>
</evidence>
<dbReference type="Proteomes" id="UP000351155">
    <property type="component" value="Unassembled WGS sequence"/>
</dbReference>
<dbReference type="PANTHER" id="PTHR32502:SF3">
    <property type="entry name" value="D-GALACTOSAMINE-6-PHOSPHATE DEAMINASE AGAS-RELATED"/>
    <property type="match status" value="1"/>
</dbReference>
<dbReference type="InterPro" id="IPR050303">
    <property type="entry name" value="GatZ_KbaZ_carbometab"/>
</dbReference>
<dbReference type="InterPro" id="IPR035466">
    <property type="entry name" value="GlmS/AgaS_SIS"/>
</dbReference>
<name>A0A484WEU9_9ENTR</name>
<dbReference type="GO" id="GO:0016853">
    <property type="term" value="F:isomerase activity"/>
    <property type="evidence" value="ECO:0007669"/>
    <property type="project" value="UniProtKB-KW"/>
</dbReference>
<dbReference type="InterPro" id="IPR014180">
    <property type="entry name" value="Sugar_isomerase_AgaS"/>
</dbReference>
<dbReference type="CDD" id="cd05010">
    <property type="entry name" value="SIS_AgaS_like"/>
    <property type="match status" value="1"/>
</dbReference>
<keyword evidence="3" id="KW-0378">Hydrolase</keyword>
<dbReference type="GO" id="GO:0005886">
    <property type="term" value="C:plasma membrane"/>
    <property type="evidence" value="ECO:0007669"/>
    <property type="project" value="TreeGrafter"/>
</dbReference>
<evidence type="ECO:0000313" key="6">
    <source>
        <dbReference type="EMBL" id="VFS09033.1"/>
    </source>
</evidence>
<dbReference type="InterPro" id="IPR035464">
    <property type="entry name" value="SIS_AgaS"/>
</dbReference>
<dbReference type="GO" id="GO:1901135">
    <property type="term" value="P:carbohydrate derivative metabolic process"/>
    <property type="evidence" value="ECO:0007669"/>
    <property type="project" value="InterPro"/>
</dbReference>
<dbReference type="Gene3D" id="3.40.50.10490">
    <property type="entry name" value="Glucose-6-phosphate isomerase like protein, domain 1"/>
    <property type="match status" value="2"/>
</dbReference>
<dbReference type="InterPro" id="IPR046348">
    <property type="entry name" value="SIS_dom_sf"/>
</dbReference>
<dbReference type="Pfam" id="PF01380">
    <property type="entry name" value="SIS"/>
    <property type="match status" value="2"/>
</dbReference>
<organism evidence="6 7">
    <name type="scientific">Enterobacter cancerogenus</name>
    <dbReference type="NCBI Taxonomy" id="69218"/>
    <lineage>
        <taxon>Bacteria</taxon>
        <taxon>Pseudomonadati</taxon>
        <taxon>Pseudomonadota</taxon>
        <taxon>Gammaproteobacteria</taxon>
        <taxon>Enterobacterales</taxon>
        <taxon>Enterobacteriaceae</taxon>
        <taxon>Enterobacter</taxon>
        <taxon>Enterobacter cloacae complex</taxon>
    </lineage>
</organism>
<dbReference type="EC" id="5.3.1.-" evidence="6"/>
<dbReference type="PROSITE" id="PS51464">
    <property type="entry name" value="SIS"/>
    <property type="match status" value="2"/>
</dbReference>
<evidence type="ECO:0000256" key="4">
    <source>
        <dbReference type="ARBA" id="ARBA00029292"/>
    </source>
</evidence>
<comment type="catalytic activity">
    <reaction evidence="4">
        <text>D-galactosamine 6-phosphate + H2O = D-tagatopyranose 1-phosphate + NH4(+)</text>
        <dbReference type="Rhea" id="RHEA:47680"/>
        <dbReference type="ChEBI" id="CHEBI:15377"/>
        <dbReference type="ChEBI" id="CHEBI:28938"/>
        <dbReference type="ChEBI" id="CHEBI:71674"/>
        <dbReference type="ChEBI" id="CHEBI:138150"/>
    </reaction>
</comment>
<dbReference type="SUPFAM" id="SSF53697">
    <property type="entry name" value="SIS domain"/>
    <property type="match status" value="1"/>
</dbReference>
<dbReference type="CDD" id="cd05008">
    <property type="entry name" value="SIS_GlmS_GlmD_1"/>
    <property type="match status" value="1"/>
</dbReference>
<proteinExistence type="inferred from homology"/>
<keyword evidence="2" id="KW-0677">Repeat</keyword>
<evidence type="ECO:0000256" key="1">
    <source>
        <dbReference type="ARBA" id="ARBA00007748"/>
    </source>
</evidence>
<evidence type="ECO:0000259" key="5">
    <source>
        <dbReference type="PROSITE" id="PS51464"/>
    </source>
</evidence>
<accession>A0A484WEU9</accession>
<reference evidence="6 7" key="1">
    <citation type="submission" date="2019-03" db="EMBL/GenBank/DDBJ databases">
        <authorList>
            <consortium name="Pathogen Informatics"/>
        </authorList>
    </citation>
    <scope>NUCLEOTIDE SEQUENCE [LARGE SCALE GENOMIC DNA]</scope>
    <source>
        <strain evidence="6 7">NCTC12126</strain>
    </source>
</reference>
<dbReference type="NCBIfam" id="TIGR02815">
    <property type="entry name" value="agaS_fam"/>
    <property type="match status" value="1"/>
</dbReference>
<dbReference type="GO" id="GO:0009401">
    <property type="term" value="P:phosphoenolpyruvate-dependent sugar phosphotransferase system"/>
    <property type="evidence" value="ECO:0007669"/>
    <property type="project" value="TreeGrafter"/>
</dbReference>
<dbReference type="GO" id="GO:0097367">
    <property type="term" value="F:carbohydrate derivative binding"/>
    <property type="evidence" value="ECO:0007669"/>
    <property type="project" value="InterPro"/>
</dbReference>
<feature type="domain" description="SIS" evidence="5">
    <location>
        <begin position="53"/>
        <end position="205"/>
    </location>
</feature>
<evidence type="ECO:0000313" key="7">
    <source>
        <dbReference type="Proteomes" id="UP000351155"/>
    </source>
</evidence>
<dbReference type="AlphaFoldDB" id="A0A484WEU9"/>
<feature type="domain" description="SIS" evidence="5">
    <location>
        <begin position="223"/>
        <end position="372"/>
    </location>
</feature>
<dbReference type="GO" id="GO:0016787">
    <property type="term" value="F:hydrolase activity"/>
    <property type="evidence" value="ECO:0007669"/>
    <property type="project" value="UniProtKB-KW"/>
</dbReference>
<evidence type="ECO:0000256" key="3">
    <source>
        <dbReference type="ARBA" id="ARBA00022801"/>
    </source>
</evidence>
<protein>
    <submittedName>
        <fullName evidence="6">AgaS family sugar isomerase</fullName>
        <ecNumber evidence="6">5.3.1.-</ecNumber>
    </submittedName>
</protein>